<dbReference type="RefSeq" id="XP_065650770.1">
    <property type="nucleotide sequence ID" value="XM_065794698.1"/>
</dbReference>
<keyword evidence="2" id="KW-1185">Reference proteome</keyword>
<dbReference type="Proteomes" id="UP001652625">
    <property type="component" value="Chromosome 03"/>
</dbReference>
<evidence type="ECO:0000313" key="2">
    <source>
        <dbReference type="Proteomes" id="UP001652625"/>
    </source>
</evidence>
<evidence type="ECO:0000313" key="3">
    <source>
        <dbReference type="RefSeq" id="XP_065650770.1"/>
    </source>
</evidence>
<dbReference type="GeneID" id="136078881"/>
<accession>A0ABM4BNS9</accession>
<reference evidence="3" key="1">
    <citation type="submission" date="2025-08" db="UniProtKB">
        <authorList>
            <consortium name="RefSeq"/>
        </authorList>
    </citation>
    <scope>IDENTIFICATION</scope>
</reference>
<dbReference type="InterPro" id="IPR025398">
    <property type="entry name" value="DUF4371"/>
</dbReference>
<sequence length="251" mass="28511">MWPPRITDDIRQVLVVKGSVQLFSTDDIYLSGTEGYSDLQNMSNVLLTHERSTSHGNAPISYRELATRLQLGNTIDSQHQRMIQAETDHWYAILKRLVCIVQFLGTQGLAFRGTSETVFKENNGNFIKLVESISKFDTVLSEHLRRITAKETHLPYLSKQNEFIVLLSWKVTEHIVCELKKALYYSIILDCTPDLSRTEQMTLVVRFVYAVPGQEVNVRDHFLGFVRVSDTSGQGLTACLLDELSKKGISL</sequence>
<protein>
    <submittedName>
        <fullName evidence="3">Uncharacterized protein LOC136078881</fullName>
    </submittedName>
</protein>
<gene>
    <name evidence="3" type="primary">LOC136078881</name>
</gene>
<evidence type="ECO:0000259" key="1">
    <source>
        <dbReference type="Pfam" id="PF14291"/>
    </source>
</evidence>
<feature type="domain" description="DUF4371" evidence="1">
    <location>
        <begin position="87"/>
        <end position="251"/>
    </location>
</feature>
<dbReference type="Pfam" id="PF14291">
    <property type="entry name" value="DUF4371"/>
    <property type="match status" value="1"/>
</dbReference>
<name>A0ABM4BNS9_HYDVU</name>
<dbReference type="PANTHER" id="PTHR45749:SF35">
    <property type="entry name" value="AC-LIKE TRANSPOSASE-RELATED"/>
    <property type="match status" value="1"/>
</dbReference>
<dbReference type="PANTHER" id="PTHR45749">
    <property type="match status" value="1"/>
</dbReference>
<organism evidence="2 3">
    <name type="scientific">Hydra vulgaris</name>
    <name type="common">Hydra</name>
    <name type="synonym">Hydra attenuata</name>
    <dbReference type="NCBI Taxonomy" id="6087"/>
    <lineage>
        <taxon>Eukaryota</taxon>
        <taxon>Metazoa</taxon>
        <taxon>Cnidaria</taxon>
        <taxon>Hydrozoa</taxon>
        <taxon>Hydroidolina</taxon>
        <taxon>Anthoathecata</taxon>
        <taxon>Aplanulata</taxon>
        <taxon>Hydridae</taxon>
        <taxon>Hydra</taxon>
    </lineage>
</organism>
<proteinExistence type="predicted"/>